<feature type="transmembrane region" description="Helical" evidence="6">
    <location>
        <begin position="180"/>
        <end position="196"/>
    </location>
</feature>
<gene>
    <name evidence="9" type="primary">nuoL</name>
    <name evidence="9" type="ORF">AAGV33_02585</name>
</gene>
<feature type="transmembrane region" description="Helical" evidence="6">
    <location>
        <begin position="412"/>
        <end position="434"/>
    </location>
</feature>
<sequence length="628" mass="69390">MNTNLALLLLLAPFLGFLFNIFFGKKIGKSASGIIGTLTVAVSFVATLVFFLQISETKEAVQIELFNWIQISNFHVNFGFLLDQLSILWLLFVTGIGSLIHLYSISYMHDDENMHKFFAYLNLFIFFMITLVIGSNLLVLFIGWEGVGLCSYLLIGFWHKNQEYNDAAKKAFIMNRIGDLGLLIGIFILGANYGTLDYHNLESIIPFSNASHTDPMISIAAFALFIGACGKSAQIPLYTWLPDAMAGPTPVSALIHAATMVTAGIFMITRLNYVFDLAPEVQNIIAIVGAVTSLVAATIALVQTDIKKVLAYSTVSQLGLMFLALGFGAYEIAVFHVITHAFFKACLFLGSGSVIHALHGEQDMRRMGGLKKVMGITFITFLLSSLAISGIPPFSGFFSKDEILMTAFHHNIALWVIASLASLMTAFYMFRLLYLTFFKEFRGTEHQKSHLHESPGLITFPLIVLAILATIGGLISLPTNSWLNGYLAPLFSKEVHEAHHFGTTEYALMAIAVLGGIIGITIAFVKYIKQNQVPAEDAEITGFSKVLYNKYYVDEIYNVIFVNSINGLSRFFRDYIETSLSSLVFGLGKVTNELSYQGKKLQTGSIGFYLFVFVLGLSAILTYLFLAQ</sequence>
<keyword evidence="4 6" id="KW-0472">Membrane</keyword>
<accession>A0ABV4TK54</accession>
<feature type="transmembrane region" description="Helical" evidence="6">
    <location>
        <begin position="455"/>
        <end position="477"/>
    </location>
</feature>
<dbReference type="EMBL" id="JBCFQK010000002">
    <property type="protein sequence ID" value="MFA9193277.1"/>
    <property type="molecule type" value="Genomic_DNA"/>
</dbReference>
<dbReference type="PANTHER" id="PTHR42829">
    <property type="entry name" value="NADH-UBIQUINONE OXIDOREDUCTASE CHAIN 5"/>
    <property type="match status" value="1"/>
</dbReference>
<dbReference type="NCBIfam" id="TIGR01974">
    <property type="entry name" value="NDH_I_L"/>
    <property type="match status" value="1"/>
</dbReference>
<dbReference type="PRINTS" id="PR01434">
    <property type="entry name" value="NADHDHGNASE5"/>
</dbReference>
<feature type="transmembrane region" description="Helical" evidence="6">
    <location>
        <begin position="87"/>
        <end position="105"/>
    </location>
</feature>
<evidence type="ECO:0000256" key="6">
    <source>
        <dbReference type="SAM" id="Phobius"/>
    </source>
</evidence>
<dbReference type="PRINTS" id="PR01435">
    <property type="entry name" value="NPOXDRDTASE5"/>
</dbReference>
<feature type="domain" description="NADH-Ubiquinone oxidoreductase (complex I) chain 5 N-terminal" evidence="8">
    <location>
        <begin position="68"/>
        <end position="118"/>
    </location>
</feature>
<evidence type="ECO:0000256" key="2">
    <source>
        <dbReference type="ARBA" id="ARBA00022692"/>
    </source>
</evidence>
<keyword evidence="3 6" id="KW-1133">Transmembrane helix</keyword>
<name>A0ABV4TK54_9FLAO</name>
<comment type="caution">
    <text evidence="9">The sequence shown here is derived from an EMBL/GenBank/DDBJ whole genome shotgun (WGS) entry which is preliminary data.</text>
</comment>
<dbReference type="Gene3D" id="1.20.5.2700">
    <property type="match status" value="1"/>
</dbReference>
<comment type="subcellular location">
    <subcellularLocation>
        <location evidence="1">Endomembrane system</location>
        <topology evidence="1">Multi-pass membrane protein</topology>
    </subcellularLocation>
    <subcellularLocation>
        <location evidence="5">Membrane</location>
        <topology evidence="5">Multi-pass membrane protein</topology>
    </subcellularLocation>
</comment>
<evidence type="ECO:0000259" key="7">
    <source>
        <dbReference type="Pfam" id="PF00361"/>
    </source>
</evidence>
<dbReference type="NCBIfam" id="NF005141">
    <property type="entry name" value="PRK06590.1"/>
    <property type="match status" value="1"/>
</dbReference>
<evidence type="ECO:0000256" key="3">
    <source>
        <dbReference type="ARBA" id="ARBA00022989"/>
    </source>
</evidence>
<organism evidence="9 10">
    <name type="scientific">Flavobacterium magnesitis</name>
    <dbReference type="NCBI Taxonomy" id="3138077"/>
    <lineage>
        <taxon>Bacteria</taxon>
        <taxon>Pseudomonadati</taxon>
        <taxon>Bacteroidota</taxon>
        <taxon>Flavobacteriia</taxon>
        <taxon>Flavobacteriales</taxon>
        <taxon>Flavobacteriaceae</taxon>
        <taxon>Flavobacterium</taxon>
    </lineage>
</organism>
<dbReference type="Proteomes" id="UP001574170">
    <property type="component" value="Unassembled WGS sequence"/>
</dbReference>
<proteinExistence type="predicted"/>
<feature type="transmembrane region" description="Helical" evidence="6">
    <location>
        <begin position="281"/>
        <end position="302"/>
    </location>
</feature>
<dbReference type="InterPro" id="IPR001516">
    <property type="entry name" value="Proton_antipo_N"/>
</dbReference>
<feature type="transmembrane region" description="Helical" evidence="6">
    <location>
        <begin position="216"/>
        <end position="241"/>
    </location>
</feature>
<evidence type="ECO:0000313" key="10">
    <source>
        <dbReference type="Proteomes" id="UP001574170"/>
    </source>
</evidence>
<feature type="transmembrane region" description="Helical" evidence="6">
    <location>
        <begin position="253"/>
        <end position="275"/>
    </location>
</feature>
<dbReference type="PANTHER" id="PTHR42829:SF2">
    <property type="entry name" value="NADH-UBIQUINONE OXIDOREDUCTASE CHAIN 5"/>
    <property type="match status" value="1"/>
</dbReference>
<keyword evidence="2 5" id="KW-0812">Transmembrane</keyword>
<evidence type="ECO:0000313" key="9">
    <source>
        <dbReference type="EMBL" id="MFA9193277.1"/>
    </source>
</evidence>
<evidence type="ECO:0000256" key="1">
    <source>
        <dbReference type="ARBA" id="ARBA00004127"/>
    </source>
</evidence>
<keyword evidence="10" id="KW-1185">Reference proteome</keyword>
<feature type="transmembrane region" description="Helical" evidence="6">
    <location>
        <begin position="506"/>
        <end position="525"/>
    </location>
</feature>
<evidence type="ECO:0000259" key="8">
    <source>
        <dbReference type="Pfam" id="PF00662"/>
    </source>
</evidence>
<feature type="domain" description="NADH:quinone oxidoreductase/Mrp antiporter transmembrane" evidence="7">
    <location>
        <begin position="135"/>
        <end position="425"/>
    </location>
</feature>
<dbReference type="Pfam" id="PF00361">
    <property type="entry name" value="Proton_antipo_M"/>
    <property type="match status" value="1"/>
</dbReference>
<dbReference type="RefSeq" id="WP_373390359.1">
    <property type="nucleotide sequence ID" value="NZ_JBCFQK010000002.1"/>
</dbReference>
<dbReference type="Pfam" id="PF00662">
    <property type="entry name" value="Proton_antipo_N"/>
    <property type="match status" value="1"/>
</dbReference>
<dbReference type="InterPro" id="IPR003945">
    <property type="entry name" value="NU5C-like"/>
</dbReference>
<feature type="transmembrane region" description="Helical" evidence="6">
    <location>
        <begin position="34"/>
        <end position="53"/>
    </location>
</feature>
<feature type="transmembrane region" description="Helical" evidence="6">
    <location>
        <begin position="373"/>
        <end position="392"/>
    </location>
</feature>
<protein>
    <submittedName>
        <fullName evidence="9">NADH-quinone oxidoreductase subunit L</fullName>
    </submittedName>
</protein>
<evidence type="ECO:0000256" key="5">
    <source>
        <dbReference type="RuleBase" id="RU000320"/>
    </source>
</evidence>
<feature type="transmembrane region" description="Helical" evidence="6">
    <location>
        <begin position="606"/>
        <end position="626"/>
    </location>
</feature>
<feature type="transmembrane region" description="Helical" evidence="6">
    <location>
        <begin position="309"/>
        <end position="330"/>
    </location>
</feature>
<dbReference type="InterPro" id="IPR018393">
    <property type="entry name" value="NADHpl_OxRdtase_5_subgr"/>
</dbReference>
<evidence type="ECO:0000256" key="4">
    <source>
        <dbReference type="ARBA" id="ARBA00023136"/>
    </source>
</evidence>
<dbReference type="InterPro" id="IPR001750">
    <property type="entry name" value="ND/Mrp_TM"/>
</dbReference>
<feature type="transmembrane region" description="Helical" evidence="6">
    <location>
        <begin position="117"/>
        <end position="135"/>
    </location>
</feature>
<reference evidence="9 10" key="1">
    <citation type="submission" date="2024-04" db="EMBL/GenBank/DDBJ databases">
        <title>New Clade of Flavobacterium.</title>
        <authorList>
            <person name="Matos L."/>
            <person name="Proenca D.N."/>
            <person name="Fransisco R.M."/>
            <person name="Chung A.P."/>
            <person name="Maccario L."/>
            <person name="Sorensen S.J."/>
            <person name="Morais P.V."/>
        </authorList>
    </citation>
    <scope>NUCLEOTIDE SEQUENCE [LARGE SCALE GENOMIC DNA]</scope>
    <source>
        <strain evidence="9 10">FBOR7N2.3</strain>
    </source>
</reference>